<evidence type="ECO:0000256" key="1">
    <source>
        <dbReference type="SAM" id="MobiDB-lite"/>
    </source>
</evidence>
<feature type="compositionally biased region" description="Basic residues" evidence="1">
    <location>
        <begin position="207"/>
        <end position="218"/>
    </location>
</feature>
<feature type="compositionally biased region" description="Basic residues" evidence="1">
    <location>
        <begin position="244"/>
        <end position="253"/>
    </location>
</feature>
<feature type="compositionally biased region" description="Acidic residues" evidence="1">
    <location>
        <begin position="297"/>
        <end position="321"/>
    </location>
</feature>
<reference evidence="2 3" key="1">
    <citation type="journal article" date="2020" name="IScience">
        <title>Genome Sequencing of the Endangered Kingdonia uniflora (Circaeasteraceae, Ranunculales) Reveals Potential Mechanisms of Evolutionary Specialization.</title>
        <authorList>
            <person name="Sun Y."/>
            <person name="Deng T."/>
            <person name="Zhang A."/>
            <person name="Moore M.J."/>
            <person name="Landis J.B."/>
            <person name="Lin N."/>
            <person name="Zhang H."/>
            <person name="Zhang X."/>
            <person name="Huang J."/>
            <person name="Zhang X."/>
            <person name="Sun H."/>
            <person name="Wang H."/>
        </authorList>
    </citation>
    <scope>NUCLEOTIDE SEQUENCE [LARGE SCALE GENOMIC DNA]</scope>
    <source>
        <strain evidence="2">TB1705</strain>
        <tissue evidence="2">Leaf</tissue>
    </source>
</reference>
<dbReference type="InterPro" id="IPR008984">
    <property type="entry name" value="SMAD_FHA_dom_sf"/>
</dbReference>
<dbReference type="AlphaFoldDB" id="A0A7J7MBU0"/>
<comment type="caution">
    <text evidence="2">The sequence shown here is derived from an EMBL/GenBank/DDBJ whole genome shotgun (WGS) entry which is preliminary data.</text>
</comment>
<dbReference type="OrthoDB" id="688570at2759"/>
<proteinExistence type="predicted"/>
<dbReference type="PANTHER" id="PTHR37733">
    <property type="entry name" value="SMAD/FHA DOMAIN-CONTAINING PROTEIN"/>
    <property type="match status" value="1"/>
</dbReference>
<dbReference type="CDD" id="cd22671">
    <property type="entry name" value="FHA_APTX-like"/>
    <property type="match status" value="1"/>
</dbReference>
<evidence type="ECO:0000313" key="3">
    <source>
        <dbReference type="Proteomes" id="UP000541444"/>
    </source>
</evidence>
<keyword evidence="3" id="KW-1185">Reference proteome</keyword>
<name>A0A7J7MBU0_9MAGN</name>
<dbReference type="PANTHER" id="PTHR37733:SF1">
    <property type="entry name" value="SMAD_FHA DOMAIN-CONTAINING PROTEIN"/>
    <property type="match status" value="1"/>
</dbReference>
<gene>
    <name evidence="2" type="ORF">GIB67_005908</name>
</gene>
<dbReference type="Gene3D" id="2.60.200.20">
    <property type="match status" value="1"/>
</dbReference>
<sequence>MEISGEDGTKISIKTDSKLELGRGSLSTHHDRIVSRLHLSFEPKNHENPNLETRVYFEVMGKNPIWVFDSSSGEIRVFRKSDKGEVRIGDRFCISAKNPNWFCLKRDGVGEEIGGNRDISRNLECLEEEEEMAGNSGRGDDLGFGVLDVSDIDVVKEFGFVVLGHEFDNYPKQKIRDIKNWDWFLEEPKKNNNGDEDEDEDKEVRERKRSRNKKGVSRKKQEDATDDEDWTGESEEDKADVAKVRSKRPRYTTRSKDSKKPVHIKTPRETADEEEDVVDEDVDVDEDEDTLGGFIVTDEEVEDENSDEENEEEDEDFDEDE</sequence>
<feature type="compositionally biased region" description="Acidic residues" evidence="1">
    <location>
        <begin position="224"/>
        <end position="238"/>
    </location>
</feature>
<protein>
    <submittedName>
        <fullName evidence="2">Uncharacterized protein</fullName>
    </submittedName>
</protein>
<dbReference type="EMBL" id="JACGCM010001644">
    <property type="protein sequence ID" value="KAF6152254.1"/>
    <property type="molecule type" value="Genomic_DNA"/>
</dbReference>
<feature type="compositionally biased region" description="Basic and acidic residues" evidence="1">
    <location>
        <begin position="254"/>
        <end position="270"/>
    </location>
</feature>
<dbReference type="Proteomes" id="UP000541444">
    <property type="component" value="Unassembled WGS sequence"/>
</dbReference>
<dbReference type="SUPFAM" id="SSF49879">
    <property type="entry name" value="SMAD/FHA domain"/>
    <property type="match status" value="1"/>
</dbReference>
<feature type="compositionally biased region" description="Acidic residues" evidence="1">
    <location>
        <begin position="271"/>
        <end position="290"/>
    </location>
</feature>
<feature type="region of interest" description="Disordered" evidence="1">
    <location>
        <begin position="187"/>
        <end position="321"/>
    </location>
</feature>
<evidence type="ECO:0000313" key="2">
    <source>
        <dbReference type="EMBL" id="KAF6152254.1"/>
    </source>
</evidence>
<organism evidence="2 3">
    <name type="scientific">Kingdonia uniflora</name>
    <dbReference type="NCBI Taxonomy" id="39325"/>
    <lineage>
        <taxon>Eukaryota</taxon>
        <taxon>Viridiplantae</taxon>
        <taxon>Streptophyta</taxon>
        <taxon>Embryophyta</taxon>
        <taxon>Tracheophyta</taxon>
        <taxon>Spermatophyta</taxon>
        <taxon>Magnoliopsida</taxon>
        <taxon>Ranunculales</taxon>
        <taxon>Circaeasteraceae</taxon>
        <taxon>Kingdonia</taxon>
    </lineage>
</organism>
<accession>A0A7J7MBU0</accession>